<sequence>MNSIKVPLWIIVLIVALPQLSETIYTPALPALAQGLHIDEQLAQCTLTTYLIGFAFGVLLWGRLSDRIGRKPGLLCGLSVYMVASIACYFSTSIEMLLAMRFLQAFGASVGSVLGQAIARDAIKPEDRGRAFSIVSIAMAFAPAIGPVIGGIITQYTEWTSVFLVLCVLAGLIFIQIQLFLPETNLQRGVAPANGSLFWSCLTQMIRDPRLLGFGVMVGGVNGILFGYFAESPFFFIESLGLSNTTFGMLAFGICFPLALGGAISKKLHARGYSADNIICYGISAIILGALLFYGLTTTSVINASMPLVSITISLACIFIIMSGITMIIPNCLSQALQDYGSYAGTAASIFGFYYYLLISLFTGVMALIHDGSLKALPLFILVISGIMMSVYCMVIMPKGAAKEVV</sequence>
<dbReference type="RefSeq" id="WP_382340550.1">
    <property type="nucleotide sequence ID" value="NZ_JBHSAB010000001.1"/>
</dbReference>
<dbReference type="EMBL" id="JBHSAB010000001">
    <property type="protein sequence ID" value="MFC3907835.1"/>
    <property type="molecule type" value="Genomic_DNA"/>
</dbReference>
<evidence type="ECO:0000256" key="7">
    <source>
        <dbReference type="ARBA" id="ARBA00023136"/>
    </source>
</evidence>
<comment type="caution">
    <text evidence="8">Lacks conserved residue(s) required for the propagation of feature annotation.</text>
</comment>
<evidence type="ECO:0000256" key="8">
    <source>
        <dbReference type="RuleBase" id="RU365088"/>
    </source>
</evidence>
<dbReference type="InterPro" id="IPR020846">
    <property type="entry name" value="MFS_dom"/>
</dbReference>
<keyword evidence="3 8" id="KW-0813">Transport</keyword>
<feature type="transmembrane region" description="Helical" evidence="8">
    <location>
        <begin position="131"/>
        <end position="153"/>
    </location>
</feature>
<feature type="transmembrane region" description="Helical" evidence="8">
    <location>
        <begin position="74"/>
        <end position="92"/>
    </location>
</feature>
<comment type="caution">
    <text evidence="10">The sequence shown here is derived from an EMBL/GenBank/DDBJ whole genome shotgun (WGS) entry which is preliminary data.</text>
</comment>
<evidence type="ECO:0000259" key="9">
    <source>
        <dbReference type="PROSITE" id="PS50850"/>
    </source>
</evidence>
<evidence type="ECO:0000256" key="3">
    <source>
        <dbReference type="ARBA" id="ARBA00022448"/>
    </source>
</evidence>
<dbReference type="PRINTS" id="PR01036">
    <property type="entry name" value="TCRTETB"/>
</dbReference>
<feature type="transmembrane region" description="Helical" evidence="8">
    <location>
        <begin position="242"/>
        <end position="265"/>
    </location>
</feature>
<feature type="transmembrane region" description="Helical" evidence="8">
    <location>
        <begin position="277"/>
        <end position="296"/>
    </location>
</feature>
<comment type="similarity">
    <text evidence="2 8">Belongs to the major facilitator superfamily. Bcr/CmlA family.</text>
</comment>
<evidence type="ECO:0000256" key="5">
    <source>
        <dbReference type="ARBA" id="ARBA00022692"/>
    </source>
</evidence>
<reference evidence="11" key="1">
    <citation type="journal article" date="2019" name="Int. J. Syst. Evol. Microbiol.">
        <title>The Global Catalogue of Microorganisms (GCM) 10K type strain sequencing project: providing services to taxonomists for standard genome sequencing and annotation.</title>
        <authorList>
            <consortium name="The Broad Institute Genomics Platform"/>
            <consortium name="The Broad Institute Genome Sequencing Center for Infectious Disease"/>
            <person name="Wu L."/>
            <person name="Ma J."/>
        </authorList>
    </citation>
    <scope>NUCLEOTIDE SEQUENCE [LARGE SCALE GENOMIC DNA]</scope>
    <source>
        <strain evidence="11">CCUG 59858</strain>
    </source>
</reference>
<dbReference type="Pfam" id="PF07690">
    <property type="entry name" value="MFS_1"/>
    <property type="match status" value="1"/>
</dbReference>
<dbReference type="InterPro" id="IPR004812">
    <property type="entry name" value="Efflux_drug-R_Bcr/CmlA"/>
</dbReference>
<dbReference type="NCBIfam" id="TIGR00710">
    <property type="entry name" value="efflux_Bcr_CflA"/>
    <property type="match status" value="1"/>
</dbReference>
<organism evidence="10 11">
    <name type="scientific">Legionella dresdenensis</name>
    <dbReference type="NCBI Taxonomy" id="450200"/>
    <lineage>
        <taxon>Bacteria</taxon>
        <taxon>Pseudomonadati</taxon>
        <taxon>Pseudomonadota</taxon>
        <taxon>Gammaproteobacteria</taxon>
        <taxon>Legionellales</taxon>
        <taxon>Legionellaceae</taxon>
        <taxon>Legionella</taxon>
    </lineage>
</organism>
<dbReference type="Proteomes" id="UP001595758">
    <property type="component" value="Unassembled WGS sequence"/>
</dbReference>
<feature type="transmembrane region" description="Helical" evidence="8">
    <location>
        <begin position="98"/>
        <end position="119"/>
    </location>
</feature>
<feature type="transmembrane region" description="Helical" evidence="8">
    <location>
        <begin position="45"/>
        <end position="62"/>
    </location>
</feature>
<protein>
    <recommendedName>
        <fullName evidence="8">Bcr/CflA family efflux transporter</fullName>
    </recommendedName>
</protein>
<evidence type="ECO:0000256" key="6">
    <source>
        <dbReference type="ARBA" id="ARBA00022989"/>
    </source>
</evidence>
<dbReference type="PANTHER" id="PTHR23502">
    <property type="entry name" value="MAJOR FACILITATOR SUPERFAMILY"/>
    <property type="match status" value="1"/>
</dbReference>
<accession>A0ABV8CCU9</accession>
<feature type="transmembrane region" description="Helical" evidence="8">
    <location>
        <begin position="159"/>
        <end position="181"/>
    </location>
</feature>
<dbReference type="SUPFAM" id="SSF103473">
    <property type="entry name" value="MFS general substrate transporter"/>
    <property type="match status" value="1"/>
</dbReference>
<keyword evidence="7 8" id="KW-0472">Membrane</keyword>
<keyword evidence="11" id="KW-1185">Reference proteome</keyword>
<feature type="transmembrane region" description="Helical" evidence="8">
    <location>
        <begin position="308"/>
        <end position="329"/>
    </location>
</feature>
<evidence type="ECO:0000256" key="4">
    <source>
        <dbReference type="ARBA" id="ARBA00022475"/>
    </source>
</evidence>
<evidence type="ECO:0000256" key="2">
    <source>
        <dbReference type="ARBA" id="ARBA00006236"/>
    </source>
</evidence>
<dbReference type="Gene3D" id="1.20.1720.10">
    <property type="entry name" value="Multidrug resistance protein D"/>
    <property type="match status" value="1"/>
</dbReference>
<dbReference type="InterPro" id="IPR036259">
    <property type="entry name" value="MFS_trans_sf"/>
</dbReference>
<name>A0ABV8CCU9_9GAMM</name>
<feature type="domain" description="Major facilitator superfamily (MFS) profile" evidence="9">
    <location>
        <begin position="7"/>
        <end position="401"/>
    </location>
</feature>
<keyword evidence="6 8" id="KW-1133">Transmembrane helix</keyword>
<dbReference type="InterPro" id="IPR011701">
    <property type="entry name" value="MFS"/>
</dbReference>
<gene>
    <name evidence="10" type="ORF">ACFORL_01905</name>
</gene>
<dbReference type="PROSITE" id="PS50850">
    <property type="entry name" value="MFS"/>
    <property type="match status" value="1"/>
</dbReference>
<feature type="transmembrane region" description="Helical" evidence="8">
    <location>
        <begin position="350"/>
        <end position="370"/>
    </location>
</feature>
<evidence type="ECO:0000256" key="1">
    <source>
        <dbReference type="ARBA" id="ARBA00004651"/>
    </source>
</evidence>
<feature type="transmembrane region" description="Helical" evidence="8">
    <location>
        <begin position="376"/>
        <end position="397"/>
    </location>
</feature>
<proteinExistence type="inferred from homology"/>
<keyword evidence="4" id="KW-1003">Cell membrane</keyword>
<comment type="subcellular location">
    <subcellularLocation>
        <location evidence="8">Cell inner membrane</location>
        <topology evidence="8">Multi-pass membrane protein</topology>
    </subcellularLocation>
    <subcellularLocation>
        <location evidence="1">Cell membrane</location>
        <topology evidence="1">Multi-pass membrane protein</topology>
    </subcellularLocation>
</comment>
<evidence type="ECO:0000313" key="11">
    <source>
        <dbReference type="Proteomes" id="UP001595758"/>
    </source>
</evidence>
<dbReference type="PANTHER" id="PTHR23502:SF137">
    <property type="entry name" value="MAJOR FACILITATOR SUPERFAMILY (MFS) TRANSPORTER-RELATED"/>
    <property type="match status" value="1"/>
</dbReference>
<dbReference type="CDD" id="cd17320">
    <property type="entry name" value="MFS_MdfA_MDR_like"/>
    <property type="match status" value="1"/>
</dbReference>
<keyword evidence="5 8" id="KW-0812">Transmembrane</keyword>
<feature type="transmembrane region" description="Helical" evidence="8">
    <location>
        <begin position="211"/>
        <end position="230"/>
    </location>
</feature>
<evidence type="ECO:0000313" key="10">
    <source>
        <dbReference type="EMBL" id="MFC3907835.1"/>
    </source>
</evidence>
<keyword evidence="8" id="KW-0997">Cell inner membrane</keyword>